<proteinExistence type="inferred from homology"/>
<dbReference type="NCBIfam" id="NF003793">
    <property type="entry name" value="PRK05382.1"/>
    <property type="match status" value="1"/>
</dbReference>
<feature type="binding site" evidence="11">
    <location>
        <position position="288"/>
    </location>
    <ligand>
        <name>FMN</name>
        <dbReference type="ChEBI" id="CHEBI:58210"/>
    </ligand>
</feature>
<dbReference type="InterPro" id="IPR020541">
    <property type="entry name" value="Chorismate_synthase_CS"/>
</dbReference>
<evidence type="ECO:0000256" key="6">
    <source>
        <dbReference type="ARBA" id="ARBA00022643"/>
    </source>
</evidence>
<accession>A0A0M0BW81</accession>
<comment type="caution">
    <text evidence="13">The sequence shown here is derived from an EMBL/GenBank/DDBJ whole genome shotgun (WGS) entry which is preliminary data.</text>
</comment>
<keyword evidence="5 11" id="KW-0285">Flavoprotein</keyword>
<name>A0A0M0BW81_9ARCH</name>
<dbReference type="PANTHER" id="PTHR21085:SF0">
    <property type="entry name" value="CHORISMATE SYNTHASE"/>
    <property type="match status" value="1"/>
</dbReference>
<evidence type="ECO:0000256" key="3">
    <source>
        <dbReference type="ARBA" id="ARBA00013036"/>
    </source>
</evidence>
<dbReference type="PATRIC" id="fig|1685125.3.peg.747"/>
<dbReference type="GO" id="GO:0005829">
    <property type="term" value="C:cytosol"/>
    <property type="evidence" value="ECO:0007669"/>
    <property type="project" value="TreeGrafter"/>
</dbReference>
<dbReference type="EC" id="4.2.3.5" evidence="3 11"/>
<feature type="binding site" evidence="11">
    <location>
        <position position="49"/>
    </location>
    <ligand>
        <name>NADP(+)</name>
        <dbReference type="ChEBI" id="CHEBI:58349"/>
    </ligand>
</feature>
<evidence type="ECO:0000256" key="4">
    <source>
        <dbReference type="ARBA" id="ARBA00022605"/>
    </source>
</evidence>
<reference evidence="14" key="1">
    <citation type="submission" date="2015-06" db="EMBL/GenBank/DDBJ databases">
        <title>New insights into the roles of widespread benthic archaea in carbon and nitrogen cycling.</title>
        <authorList>
            <person name="Lazar C.S."/>
            <person name="Baker B.J."/>
            <person name="Seitz K.W."/>
            <person name="Hyde A.S."/>
            <person name="Dick G.J."/>
            <person name="Hinrichs K.-U."/>
            <person name="Teske A.P."/>
        </authorList>
    </citation>
    <scope>NUCLEOTIDE SEQUENCE [LARGE SCALE GENOMIC DNA]</scope>
</reference>
<dbReference type="PANTHER" id="PTHR21085">
    <property type="entry name" value="CHORISMATE SYNTHASE"/>
    <property type="match status" value="1"/>
</dbReference>
<comment type="similarity">
    <text evidence="2 11 12">Belongs to the chorismate synthase family.</text>
</comment>
<keyword evidence="10 11" id="KW-0456">Lyase</keyword>
<keyword evidence="7 11" id="KW-0274">FAD</keyword>
<evidence type="ECO:0000256" key="9">
    <source>
        <dbReference type="ARBA" id="ARBA00023141"/>
    </source>
</evidence>
<evidence type="ECO:0000256" key="12">
    <source>
        <dbReference type="RuleBase" id="RU000605"/>
    </source>
</evidence>
<dbReference type="PROSITE" id="PS00787">
    <property type="entry name" value="CHORISMATE_SYNTHASE_1"/>
    <property type="match status" value="1"/>
</dbReference>
<dbReference type="GO" id="GO:0009073">
    <property type="term" value="P:aromatic amino acid family biosynthetic process"/>
    <property type="evidence" value="ECO:0007669"/>
    <property type="project" value="UniProtKB-KW"/>
</dbReference>
<evidence type="ECO:0000313" key="13">
    <source>
        <dbReference type="EMBL" id="KON32431.1"/>
    </source>
</evidence>
<evidence type="ECO:0000256" key="5">
    <source>
        <dbReference type="ARBA" id="ARBA00022630"/>
    </source>
</evidence>
<dbReference type="GO" id="GO:0009423">
    <property type="term" value="P:chorismate biosynthetic process"/>
    <property type="evidence" value="ECO:0007669"/>
    <property type="project" value="UniProtKB-UniRule"/>
</dbReference>
<evidence type="ECO:0000256" key="10">
    <source>
        <dbReference type="ARBA" id="ARBA00023239"/>
    </source>
</evidence>
<protein>
    <recommendedName>
        <fullName evidence="3 11">Chorismate synthase</fullName>
        <shortName evidence="11">CS</shortName>
        <ecNumber evidence="3 11">4.2.3.5</ecNumber>
    </recommendedName>
    <alternativeName>
        <fullName evidence="11">5-enolpyruvylshikimate-3-phosphate phospholyase</fullName>
    </alternativeName>
</protein>
<comment type="function">
    <text evidence="11">Catalyzes the anti-1,4-elimination of the C-3 phosphate and the C-6 proR hydrogen from 5-enolpyruvylshikimate-3-phosphate (EPSP) to yield chorismate, which is the branch point compound that serves as the starting substrate for the three terminal pathways of aromatic amino acid biosynthesis. This reaction introduces a second double bond into the aromatic ring system.</text>
</comment>
<evidence type="ECO:0000256" key="7">
    <source>
        <dbReference type="ARBA" id="ARBA00022827"/>
    </source>
</evidence>
<dbReference type="HAMAP" id="MF_00300">
    <property type="entry name" value="Chorismate_synth"/>
    <property type="match status" value="1"/>
</dbReference>
<dbReference type="CDD" id="cd07304">
    <property type="entry name" value="Chorismate_synthase"/>
    <property type="match status" value="1"/>
</dbReference>
<dbReference type="PIRSF" id="PIRSF001456">
    <property type="entry name" value="Chorismate_synth"/>
    <property type="match status" value="1"/>
</dbReference>
<evidence type="ECO:0000313" key="14">
    <source>
        <dbReference type="Proteomes" id="UP000054016"/>
    </source>
</evidence>
<evidence type="ECO:0000256" key="1">
    <source>
        <dbReference type="ARBA" id="ARBA00005044"/>
    </source>
</evidence>
<dbReference type="FunFam" id="3.60.150.10:FF:000002">
    <property type="entry name" value="Chorismate synthase"/>
    <property type="match status" value="1"/>
</dbReference>
<organism evidence="13 14">
    <name type="scientific">miscellaneous Crenarchaeota group-1 archaeon SG8-32-3</name>
    <dbReference type="NCBI Taxonomy" id="1685125"/>
    <lineage>
        <taxon>Archaea</taxon>
        <taxon>Candidatus Bathyarchaeota</taxon>
        <taxon>MCG-1</taxon>
    </lineage>
</organism>
<keyword evidence="8 11" id="KW-0521">NADP</keyword>
<feature type="binding site" evidence="11">
    <location>
        <begin position="127"/>
        <end position="129"/>
    </location>
    <ligand>
        <name>FMN</name>
        <dbReference type="ChEBI" id="CHEBI:58210"/>
    </ligand>
</feature>
<keyword evidence="6 11" id="KW-0288">FMN</keyword>
<dbReference type="UniPathway" id="UPA00053">
    <property type="reaction ID" value="UER00090"/>
</dbReference>
<dbReference type="InterPro" id="IPR000453">
    <property type="entry name" value="Chorismate_synth"/>
</dbReference>
<dbReference type="InterPro" id="IPR035904">
    <property type="entry name" value="Chorismate_synth_AroC_sf"/>
</dbReference>
<sequence>MMAGNSIGKEFVVFSFGESHGKYIGVIIDGCPAGLPFSEEDVQPELDRRIPAQLKIVSGRIEKDKVEILSGVFNGFSTGAPIAMIVANKEAISSDYEATKDLPRPGHSDYPAHVKYGGFNDYRGGGRFSGRVTVALVMAGVVAKKLLSTFDVDVLAYTKAIGKVKVDKALSHEEIRKRRYETSVRCPDSACAKAMEEAIVNVKQQGDSLGGVIECLALGVPAGIGEPLFDALDADIAKVLLLVPAVKGVEFGGGFAVAELKGSKNNDVYQMRNGKVITSTNNAGGILGGLSSGMPITVRVAIKPTSSIVKEQRTVNLLKMEDATIKVGGRHDPCVVPKAVPVVESAVAITLADHMIRAGVIPKVLKEQK</sequence>
<dbReference type="Proteomes" id="UP000054016">
    <property type="component" value="Unassembled WGS sequence"/>
</dbReference>
<dbReference type="Pfam" id="PF01264">
    <property type="entry name" value="Chorismate_synt"/>
    <property type="match status" value="1"/>
</dbReference>
<gene>
    <name evidence="11" type="primary">aroC</name>
    <name evidence="13" type="ORF">AC478_00200</name>
</gene>
<dbReference type="GO" id="GO:0010181">
    <property type="term" value="F:FMN binding"/>
    <property type="evidence" value="ECO:0007669"/>
    <property type="project" value="TreeGrafter"/>
</dbReference>
<comment type="caution">
    <text evidence="11">Lacks conserved residue(s) required for the propagation of feature annotation.</text>
</comment>
<dbReference type="NCBIfam" id="TIGR00033">
    <property type="entry name" value="aroC"/>
    <property type="match status" value="1"/>
</dbReference>
<dbReference type="AlphaFoldDB" id="A0A0M0BW81"/>
<dbReference type="GO" id="GO:0008652">
    <property type="term" value="P:amino acid biosynthetic process"/>
    <property type="evidence" value="ECO:0007669"/>
    <property type="project" value="UniProtKB-KW"/>
</dbReference>
<evidence type="ECO:0000256" key="8">
    <source>
        <dbReference type="ARBA" id="ARBA00022857"/>
    </source>
</evidence>
<keyword evidence="4 11" id="KW-0028">Amino-acid biosynthesis</keyword>
<evidence type="ECO:0000256" key="2">
    <source>
        <dbReference type="ARBA" id="ARBA00008014"/>
    </source>
</evidence>
<feature type="binding site" evidence="11">
    <location>
        <position position="55"/>
    </location>
    <ligand>
        <name>NADP(+)</name>
        <dbReference type="ChEBI" id="CHEBI:58349"/>
    </ligand>
</feature>
<evidence type="ECO:0000256" key="11">
    <source>
        <dbReference type="HAMAP-Rule" id="MF_00300"/>
    </source>
</evidence>
<feature type="binding site" evidence="11">
    <location>
        <position position="330"/>
    </location>
    <ligand>
        <name>FMN</name>
        <dbReference type="ChEBI" id="CHEBI:58210"/>
    </ligand>
</feature>
<dbReference type="PROSITE" id="PS00789">
    <property type="entry name" value="CHORISMATE_SYNTHASE_3"/>
    <property type="match status" value="1"/>
</dbReference>
<dbReference type="Gene3D" id="3.60.150.10">
    <property type="entry name" value="Chorismate synthase AroC"/>
    <property type="match status" value="1"/>
</dbReference>
<dbReference type="PROSITE" id="PS00788">
    <property type="entry name" value="CHORISMATE_SYNTHASE_2"/>
    <property type="match status" value="1"/>
</dbReference>
<comment type="cofactor">
    <cofactor evidence="11 12">
        <name>FMNH2</name>
        <dbReference type="ChEBI" id="CHEBI:57618"/>
    </cofactor>
    <text evidence="11 12">Reduced FMN (FMNH(2)).</text>
</comment>
<dbReference type="SUPFAM" id="SSF103263">
    <property type="entry name" value="Chorismate synthase, AroC"/>
    <property type="match status" value="1"/>
</dbReference>
<comment type="catalytic activity">
    <reaction evidence="11 12">
        <text>5-O-(1-carboxyvinyl)-3-phosphoshikimate = chorismate + phosphate</text>
        <dbReference type="Rhea" id="RHEA:21020"/>
        <dbReference type="ChEBI" id="CHEBI:29748"/>
        <dbReference type="ChEBI" id="CHEBI:43474"/>
        <dbReference type="ChEBI" id="CHEBI:57701"/>
        <dbReference type="EC" id="4.2.3.5"/>
    </reaction>
</comment>
<keyword evidence="9 11" id="KW-0057">Aromatic amino acid biosynthesis</keyword>
<dbReference type="GO" id="GO:0004107">
    <property type="term" value="F:chorismate synthase activity"/>
    <property type="evidence" value="ECO:0007669"/>
    <property type="project" value="UniProtKB-UniRule"/>
</dbReference>
<dbReference type="EMBL" id="LFWV01000002">
    <property type="protein sequence ID" value="KON32431.1"/>
    <property type="molecule type" value="Genomic_DNA"/>
</dbReference>
<comment type="pathway">
    <text evidence="1 11 12">Metabolic intermediate biosynthesis; chorismate biosynthesis; chorismate from D-erythrose 4-phosphate and phosphoenolpyruvate: step 7/7.</text>
</comment>
<feature type="binding site" evidence="11">
    <location>
        <begin position="303"/>
        <end position="307"/>
    </location>
    <ligand>
        <name>FMN</name>
        <dbReference type="ChEBI" id="CHEBI:58210"/>
    </ligand>
</feature>